<name>A0A0V0S268_9BILA</name>
<dbReference type="AlphaFoldDB" id="A0A0V0S268"/>
<dbReference type="Proteomes" id="UP000054630">
    <property type="component" value="Unassembled WGS sequence"/>
</dbReference>
<reference evidence="1 2" key="1">
    <citation type="submission" date="2015-01" db="EMBL/GenBank/DDBJ databases">
        <title>Evolution of Trichinella species and genotypes.</title>
        <authorList>
            <person name="Korhonen P.K."/>
            <person name="Edoardo P."/>
            <person name="Giuseppe L.R."/>
            <person name="Gasser R.B."/>
        </authorList>
    </citation>
    <scope>NUCLEOTIDE SEQUENCE [LARGE SCALE GENOMIC DNA]</scope>
    <source>
        <strain evidence="1">ISS37</strain>
    </source>
</reference>
<evidence type="ECO:0000313" key="2">
    <source>
        <dbReference type="Proteomes" id="UP000054630"/>
    </source>
</evidence>
<keyword evidence="2" id="KW-1185">Reference proteome</keyword>
<proteinExistence type="predicted"/>
<accession>A0A0V0S268</accession>
<gene>
    <name evidence="1" type="ORF">T07_4395</name>
</gene>
<sequence>MDYWLKTCDLTRLWPSVQFLGHSAWSVGVLTRGHVTGLNEPKLNFFFHFSLISISVLYVDQDQSVVSQSNG</sequence>
<protein>
    <submittedName>
        <fullName evidence="1">Uncharacterized protein</fullName>
    </submittedName>
</protein>
<organism evidence="1 2">
    <name type="scientific">Trichinella nelsoni</name>
    <dbReference type="NCBI Taxonomy" id="6336"/>
    <lineage>
        <taxon>Eukaryota</taxon>
        <taxon>Metazoa</taxon>
        <taxon>Ecdysozoa</taxon>
        <taxon>Nematoda</taxon>
        <taxon>Enoplea</taxon>
        <taxon>Dorylaimia</taxon>
        <taxon>Trichinellida</taxon>
        <taxon>Trichinellidae</taxon>
        <taxon>Trichinella</taxon>
    </lineage>
</organism>
<comment type="caution">
    <text evidence="1">The sequence shown here is derived from an EMBL/GenBank/DDBJ whole genome shotgun (WGS) entry which is preliminary data.</text>
</comment>
<dbReference type="EMBL" id="JYDL01000045">
    <property type="protein sequence ID" value="KRX20743.1"/>
    <property type="molecule type" value="Genomic_DNA"/>
</dbReference>
<evidence type="ECO:0000313" key="1">
    <source>
        <dbReference type="EMBL" id="KRX20743.1"/>
    </source>
</evidence>